<dbReference type="EMBL" id="JANAVB010031216">
    <property type="protein sequence ID" value="KAJ6812339.1"/>
    <property type="molecule type" value="Genomic_DNA"/>
</dbReference>
<accession>A0AAX6F822</accession>
<proteinExistence type="predicted"/>
<keyword evidence="3" id="KW-1185">Reference proteome</keyword>
<sequence>MTMSPPLMAAPPLAAPLLCPSGIGKDKRFQLPRSSLAVPSTTPAPSRVSYARRVLAKAAICTATLNARCAAEQTQTVDRKSSTITIAPTKGKEKSPKLDDGGTGGPPLFGGGGWGGGGGGGNSSSGGFFFFSFLIAMGYLKDLEGEGQYSDSRRYD</sequence>
<evidence type="ECO:0000313" key="3">
    <source>
        <dbReference type="Proteomes" id="UP001140949"/>
    </source>
</evidence>
<feature type="compositionally biased region" description="Basic and acidic residues" evidence="1">
    <location>
        <begin position="90"/>
        <end position="100"/>
    </location>
</feature>
<evidence type="ECO:0000313" key="2">
    <source>
        <dbReference type="EMBL" id="KAJ6812339.1"/>
    </source>
</evidence>
<dbReference type="GO" id="GO:0010027">
    <property type="term" value="P:thylakoid membrane organization"/>
    <property type="evidence" value="ECO:0007669"/>
    <property type="project" value="TreeGrafter"/>
</dbReference>
<dbReference type="Proteomes" id="UP001140949">
    <property type="component" value="Unassembled WGS sequence"/>
</dbReference>
<reference evidence="2" key="1">
    <citation type="journal article" date="2023" name="GigaByte">
        <title>Genome assembly of the bearded iris, Iris pallida Lam.</title>
        <authorList>
            <person name="Bruccoleri R.E."/>
            <person name="Oakeley E.J."/>
            <person name="Faust A.M.E."/>
            <person name="Altorfer M."/>
            <person name="Dessus-Babus S."/>
            <person name="Burckhardt D."/>
            <person name="Oertli M."/>
            <person name="Naumann U."/>
            <person name="Petersen F."/>
            <person name="Wong J."/>
        </authorList>
    </citation>
    <scope>NUCLEOTIDE SEQUENCE</scope>
    <source>
        <strain evidence="2">GSM-AAB239-AS_SAM_17_03QT</strain>
    </source>
</reference>
<reference evidence="2" key="2">
    <citation type="submission" date="2023-04" db="EMBL/GenBank/DDBJ databases">
        <authorList>
            <person name="Bruccoleri R.E."/>
            <person name="Oakeley E.J."/>
            <person name="Faust A.-M."/>
            <person name="Dessus-Babus S."/>
            <person name="Altorfer M."/>
            <person name="Burckhardt D."/>
            <person name="Oertli M."/>
            <person name="Naumann U."/>
            <person name="Petersen F."/>
            <person name="Wong J."/>
        </authorList>
    </citation>
    <scope>NUCLEOTIDE SEQUENCE</scope>
    <source>
        <strain evidence="2">GSM-AAB239-AS_SAM_17_03QT</strain>
        <tissue evidence="2">Leaf</tissue>
    </source>
</reference>
<comment type="caution">
    <text evidence="2">The sequence shown here is derived from an EMBL/GenBank/DDBJ whole genome shotgun (WGS) entry which is preliminary data.</text>
</comment>
<feature type="compositionally biased region" description="Gly residues" evidence="1">
    <location>
        <begin position="101"/>
        <end position="116"/>
    </location>
</feature>
<feature type="region of interest" description="Disordered" evidence="1">
    <location>
        <begin position="72"/>
        <end position="116"/>
    </location>
</feature>
<dbReference type="AlphaFoldDB" id="A0AAX6F822"/>
<gene>
    <name evidence="2" type="ORF">M6B38_149960</name>
</gene>
<dbReference type="InterPro" id="IPR040299">
    <property type="entry name" value="RF2K-like"/>
</dbReference>
<dbReference type="PANTHER" id="PTHR34938:SF1">
    <property type="entry name" value="PROTEIN FERTILITY RESTORER RF2, MITOCHONDRIAL"/>
    <property type="match status" value="1"/>
</dbReference>
<name>A0AAX6F822_IRIPA</name>
<evidence type="ECO:0000256" key="1">
    <source>
        <dbReference type="SAM" id="MobiDB-lite"/>
    </source>
</evidence>
<organism evidence="2 3">
    <name type="scientific">Iris pallida</name>
    <name type="common">Sweet iris</name>
    <dbReference type="NCBI Taxonomy" id="29817"/>
    <lineage>
        <taxon>Eukaryota</taxon>
        <taxon>Viridiplantae</taxon>
        <taxon>Streptophyta</taxon>
        <taxon>Embryophyta</taxon>
        <taxon>Tracheophyta</taxon>
        <taxon>Spermatophyta</taxon>
        <taxon>Magnoliopsida</taxon>
        <taxon>Liliopsida</taxon>
        <taxon>Asparagales</taxon>
        <taxon>Iridaceae</taxon>
        <taxon>Iridoideae</taxon>
        <taxon>Irideae</taxon>
        <taxon>Iris</taxon>
    </lineage>
</organism>
<protein>
    <submittedName>
        <fullName evidence="2">Uncharacterized protein</fullName>
    </submittedName>
</protein>
<dbReference type="PANTHER" id="PTHR34938">
    <property type="entry name" value="PROTEIN FERTILITY RESTORER RF2, MITOCHONDRIAL"/>
    <property type="match status" value="1"/>
</dbReference>
<dbReference type="GO" id="GO:0009658">
    <property type="term" value="P:chloroplast organization"/>
    <property type="evidence" value="ECO:0007669"/>
    <property type="project" value="TreeGrafter"/>
</dbReference>
<dbReference type="GO" id="GO:0009507">
    <property type="term" value="C:chloroplast"/>
    <property type="evidence" value="ECO:0007669"/>
    <property type="project" value="TreeGrafter"/>
</dbReference>
<feature type="compositionally biased region" description="Polar residues" evidence="1">
    <location>
        <begin position="72"/>
        <end position="86"/>
    </location>
</feature>